<sequence>MATGKVITSVSAGSEKDVDIAVDAALKVRLLNLFAGMKLIVLVTILQGIQNILGSQSTGNRTRKTIEQTRRPDRGKPG</sequence>
<accession>A0A9P7V0A3</accession>
<keyword evidence="2" id="KW-0812">Transmembrane</keyword>
<protein>
    <submittedName>
        <fullName evidence="3">Uncharacterized protein</fullName>
    </submittedName>
</protein>
<evidence type="ECO:0000256" key="2">
    <source>
        <dbReference type="SAM" id="Phobius"/>
    </source>
</evidence>
<feature type="compositionally biased region" description="Basic and acidic residues" evidence="1">
    <location>
        <begin position="64"/>
        <end position="78"/>
    </location>
</feature>
<keyword evidence="4" id="KW-1185">Reference proteome</keyword>
<evidence type="ECO:0000313" key="3">
    <source>
        <dbReference type="EMBL" id="KAG7097971.1"/>
    </source>
</evidence>
<dbReference type="KEGG" id="more:E1B28_005281"/>
<dbReference type="GeneID" id="66074357"/>
<keyword evidence="2" id="KW-1133">Transmembrane helix</keyword>
<organism evidence="3 4">
    <name type="scientific">Marasmius oreades</name>
    <name type="common">fairy-ring Marasmius</name>
    <dbReference type="NCBI Taxonomy" id="181124"/>
    <lineage>
        <taxon>Eukaryota</taxon>
        <taxon>Fungi</taxon>
        <taxon>Dikarya</taxon>
        <taxon>Basidiomycota</taxon>
        <taxon>Agaricomycotina</taxon>
        <taxon>Agaricomycetes</taxon>
        <taxon>Agaricomycetidae</taxon>
        <taxon>Agaricales</taxon>
        <taxon>Marasmiineae</taxon>
        <taxon>Marasmiaceae</taxon>
        <taxon>Marasmius</taxon>
    </lineage>
</organism>
<evidence type="ECO:0000313" key="4">
    <source>
        <dbReference type="Proteomes" id="UP001049176"/>
    </source>
</evidence>
<dbReference type="EMBL" id="CM032182">
    <property type="protein sequence ID" value="KAG7097971.1"/>
    <property type="molecule type" value="Genomic_DNA"/>
</dbReference>
<name>A0A9P7V0A3_9AGAR</name>
<dbReference type="Proteomes" id="UP001049176">
    <property type="component" value="Chromosome 2"/>
</dbReference>
<evidence type="ECO:0000256" key="1">
    <source>
        <dbReference type="SAM" id="MobiDB-lite"/>
    </source>
</evidence>
<reference evidence="3" key="1">
    <citation type="journal article" date="2021" name="Genome Biol. Evol.">
        <title>The assembled and annotated genome of the fairy-ring fungus Marasmius oreades.</title>
        <authorList>
            <person name="Hiltunen M."/>
            <person name="Ament-Velasquez S.L."/>
            <person name="Johannesson H."/>
        </authorList>
    </citation>
    <scope>NUCLEOTIDE SEQUENCE</scope>
    <source>
        <strain evidence="3">03SP1</strain>
    </source>
</reference>
<proteinExistence type="predicted"/>
<dbReference type="RefSeq" id="XP_043014441.1">
    <property type="nucleotide sequence ID" value="XM_043149833.1"/>
</dbReference>
<feature type="region of interest" description="Disordered" evidence="1">
    <location>
        <begin position="55"/>
        <end position="78"/>
    </location>
</feature>
<keyword evidence="2" id="KW-0472">Membrane</keyword>
<dbReference type="AlphaFoldDB" id="A0A9P7V0A3"/>
<feature type="transmembrane region" description="Helical" evidence="2">
    <location>
        <begin position="33"/>
        <end position="54"/>
    </location>
</feature>
<comment type="caution">
    <text evidence="3">The sequence shown here is derived from an EMBL/GenBank/DDBJ whole genome shotgun (WGS) entry which is preliminary data.</text>
</comment>
<gene>
    <name evidence="3" type="ORF">E1B28_005281</name>
</gene>